<gene>
    <name evidence="2" type="ORF">RGR602_CH00595</name>
</gene>
<dbReference type="Pfam" id="PF13529">
    <property type="entry name" value="Peptidase_C39_2"/>
    <property type="match status" value="1"/>
</dbReference>
<evidence type="ECO:0000259" key="1">
    <source>
        <dbReference type="Pfam" id="PF13529"/>
    </source>
</evidence>
<organism evidence="2 3">
    <name type="scientific">Rhizobium gallicum bv. gallicum R602sp</name>
    <dbReference type="NCBI Taxonomy" id="1041138"/>
    <lineage>
        <taxon>Bacteria</taxon>
        <taxon>Pseudomonadati</taxon>
        <taxon>Pseudomonadota</taxon>
        <taxon>Alphaproteobacteria</taxon>
        <taxon>Hyphomicrobiales</taxon>
        <taxon>Rhizobiaceae</taxon>
        <taxon>Rhizobium/Agrobacterium group</taxon>
        <taxon>Rhizobium</taxon>
    </lineage>
</organism>
<proteinExistence type="predicted"/>
<protein>
    <recommendedName>
        <fullName evidence="1">Peptidase C39-like domain-containing protein</fullName>
    </recommendedName>
</protein>
<feature type="domain" description="Peptidase C39-like" evidence="1">
    <location>
        <begin position="7"/>
        <end position="172"/>
    </location>
</feature>
<dbReference type="Gene3D" id="3.90.70.10">
    <property type="entry name" value="Cysteine proteinases"/>
    <property type="match status" value="1"/>
</dbReference>
<dbReference type="KEGG" id="rga:RGR602_CH00595"/>
<sequence>MNIQRADVPYFSQWETPEMTLAVAAEGSAALMRDPLWRHSGAQTVKEYTRWGVNVCGMACLKMILAARGELHRTLDLARGCAAFGGFVVNEADASIKGLIYAPFVKFVTERFGLGAETVTNVDTAAIGELLSKRQFFIASVHHTIRWPECEPPSKGGHLVLVTGALRETIRFHNPSGHNPESQAHVTLPLAVFDRFFANRGIAVGF</sequence>
<dbReference type="Proteomes" id="UP000031368">
    <property type="component" value="Chromosome"/>
</dbReference>
<name>A0A0B4WZM6_9HYPH</name>
<dbReference type="HOGENOM" id="CLU_118121_0_0_5"/>
<reference evidence="2 3" key="1">
    <citation type="submission" date="2013-11" db="EMBL/GenBank/DDBJ databases">
        <title>Complete genome sequence of Rhizobium gallicum bv. gallicum R602.</title>
        <authorList>
            <person name="Bustos P."/>
            <person name="Santamaria R.I."/>
            <person name="Lozano L."/>
            <person name="Acosta J.L."/>
            <person name="Ormeno-Orrillo E."/>
            <person name="Rogel M.A."/>
            <person name="Romero D."/>
            <person name="Cevallos M.A."/>
            <person name="Martinez-Romero E."/>
            <person name="Gonzalez V."/>
        </authorList>
    </citation>
    <scope>NUCLEOTIDE SEQUENCE [LARGE SCALE GENOMIC DNA]</scope>
    <source>
        <strain evidence="2 3">R602</strain>
    </source>
</reference>
<dbReference type="InterPro" id="IPR039564">
    <property type="entry name" value="Peptidase_C39-like"/>
</dbReference>
<evidence type="ECO:0000313" key="3">
    <source>
        <dbReference type="Proteomes" id="UP000031368"/>
    </source>
</evidence>
<dbReference type="EMBL" id="CP006877">
    <property type="protein sequence ID" value="AJD39960.1"/>
    <property type="molecule type" value="Genomic_DNA"/>
</dbReference>
<accession>A0A0B4WZM6</accession>
<dbReference type="AlphaFoldDB" id="A0A0B4WZM6"/>
<evidence type="ECO:0000313" key="2">
    <source>
        <dbReference type="EMBL" id="AJD39960.1"/>
    </source>
</evidence>
<keyword evidence="3" id="KW-1185">Reference proteome</keyword>